<dbReference type="Proteomes" id="UP000318833">
    <property type="component" value="Unassembled WGS sequence"/>
</dbReference>
<comment type="similarity">
    <text evidence="2">Belongs to the SusD family.</text>
</comment>
<evidence type="ECO:0000256" key="5">
    <source>
        <dbReference type="ARBA" id="ARBA00023237"/>
    </source>
</evidence>
<comment type="subcellular location">
    <subcellularLocation>
        <location evidence="1">Cell outer membrane</location>
    </subcellularLocation>
</comment>
<dbReference type="InterPro" id="IPR012944">
    <property type="entry name" value="SusD_RagB_dom"/>
</dbReference>
<evidence type="ECO:0000259" key="7">
    <source>
        <dbReference type="Pfam" id="PF14322"/>
    </source>
</evidence>
<proteinExistence type="inferred from homology"/>
<evidence type="ECO:0000259" key="6">
    <source>
        <dbReference type="Pfam" id="PF07980"/>
    </source>
</evidence>
<dbReference type="Pfam" id="PF14322">
    <property type="entry name" value="SusD-like_3"/>
    <property type="match status" value="1"/>
</dbReference>
<protein>
    <submittedName>
        <fullName evidence="8">RagB/SusD family nutrient uptake outer membrane protein</fullName>
    </submittedName>
</protein>
<evidence type="ECO:0000313" key="9">
    <source>
        <dbReference type="Proteomes" id="UP000318833"/>
    </source>
</evidence>
<dbReference type="EMBL" id="VLNR01000048">
    <property type="protein sequence ID" value="TSE06246.1"/>
    <property type="molecule type" value="Genomic_DNA"/>
</dbReference>
<dbReference type="OrthoDB" id="1147023at2"/>
<dbReference type="Gene3D" id="1.25.40.390">
    <property type="match status" value="2"/>
</dbReference>
<sequence length="493" mass="55617">MKKTLKLVGISLLSILIFSCEDSLDEIPDNRTQIDTAEKIGELLTLAYPAATYATFLEPRTDNAEDKGPTADEIRVNTEMFFWRDVNDVDIDFPTNYWNEAYEAIAQANQALASIEELGGGSELNSLKGEALMARAYAHFMLVNIWSKTYDPTTAASDLGIPYVTEPEDIVIKDYTRGTVQEVYEKIEADIIAGLPLVTNDYDIPKFHFNKDAANAFASRFYLFKGDWEKVIQYSNNVLGDAPATLLRDWNGAYDAFTFSEIGNEYSSTTDVSNLLIVSSNSVYFRSYASARYQLSASLATSLFFNRTEINNKRWAYPVFGNDLVFNIPKYVEYFRTTNAAAGIGIPFINSVLLSTDEVLLNRAEAYAMLGQTDMAVMDINSFLSKKVDGYDAATDVLTIDQINTIYTVVEGIYTPFYTIEADKLGLIHALAEFRRREFHNEGLRWFDIRRHNLEIIHEDVNENESTLSKTDNRKQLQIPADALSFGLQPNPR</sequence>
<name>A0A554VFX0_9FLAO</name>
<dbReference type="AlphaFoldDB" id="A0A554VFX0"/>
<dbReference type="PROSITE" id="PS51257">
    <property type="entry name" value="PROKAR_LIPOPROTEIN"/>
    <property type="match status" value="1"/>
</dbReference>
<reference evidence="8 9" key="1">
    <citation type="submission" date="2019-07" db="EMBL/GenBank/DDBJ databases">
        <title>The draft genome sequence of Aquimarina algiphila M91.</title>
        <authorList>
            <person name="Meng X."/>
        </authorList>
    </citation>
    <scope>NUCLEOTIDE SEQUENCE [LARGE SCALE GENOMIC DNA]</scope>
    <source>
        <strain evidence="8 9">M91</strain>
    </source>
</reference>
<feature type="domain" description="RagB/SusD" evidence="6">
    <location>
        <begin position="358"/>
        <end position="455"/>
    </location>
</feature>
<evidence type="ECO:0000256" key="4">
    <source>
        <dbReference type="ARBA" id="ARBA00023136"/>
    </source>
</evidence>
<keyword evidence="5" id="KW-0998">Cell outer membrane</keyword>
<gene>
    <name evidence="8" type="ORF">FOF46_20330</name>
</gene>
<dbReference type="RefSeq" id="WP_143917702.1">
    <property type="nucleotide sequence ID" value="NZ_CANLVC010000006.1"/>
</dbReference>
<dbReference type="GO" id="GO:0009279">
    <property type="term" value="C:cell outer membrane"/>
    <property type="evidence" value="ECO:0007669"/>
    <property type="project" value="UniProtKB-SubCell"/>
</dbReference>
<keyword evidence="4" id="KW-0472">Membrane</keyword>
<comment type="caution">
    <text evidence="8">The sequence shown here is derived from an EMBL/GenBank/DDBJ whole genome shotgun (WGS) entry which is preliminary data.</text>
</comment>
<dbReference type="Pfam" id="PF07980">
    <property type="entry name" value="SusD_RagB"/>
    <property type="match status" value="1"/>
</dbReference>
<evidence type="ECO:0000313" key="8">
    <source>
        <dbReference type="EMBL" id="TSE06246.1"/>
    </source>
</evidence>
<accession>A0A554VFX0</accession>
<dbReference type="InterPro" id="IPR033985">
    <property type="entry name" value="SusD-like_N"/>
</dbReference>
<dbReference type="SUPFAM" id="SSF48452">
    <property type="entry name" value="TPR-like"/>
    <property type="match status" value="1"/>
</dbReference>
<keyword evidence="3" id="KW-0732">Signal</keyword>
<dbReference type="InterPro" id="IPR011990">
    <property type="entry name" value="TPR-like_helical_dom_sf"/>
</dbReference>
<evidence type="ECO:0000256" key="1">
    <source>
        <dbReference type="ARBA" id="ARBA00004442"/>
    </source>
</evidence>
<organism evidence="8 9">
    <name type="scientific">Aquimarina algiphila</name>
    <dbReference type="NCBI Taxonomy" id="2047982"/>
    <lineage>
        <taxon>Bacteria</taxon>
        <taxon>Pseudomonadati</taxon>
        <taxon>Bacteroidota</taxon>
        <taxon>Flavobacteriia</taxon>
        <taxon>Flavobacteriales</taxon>
        <taxon>Flavobacteriaceae</taxon>
        <taxon>Aquimarina</taxon>
    </lineage>
</organism>
<evidence type="ECO:0000256" key="2">
    <source>
        <dbReference type="ARBA" id="ARBA00006275"/>
    </source>
</evidence>
<keyword evidence="9" id="KW-1185">Reference proteome</keyword>
<feature type="domain" description="SusD-like N-terminal" evidence="7">
    <location>
        <begin position="24"/>
        <end position="223"/>
    </location>
</feature>
<evidence type="ECO:0000256" key="3">
    <source>
        <dbReference type="ARBA" id="ARBA00022729"/>
    </source>
</evidence>